<keyword evidence="9 10" id="KW-0472">Membrane</keyword>
<name>A0A6L2PCY9_COPFO</name>
<dbReference type="EMBL" id="BLKM01007283">
    <property type="protein sequence ID" value="GFG30246.1"/>
    <property type="molecule type" value="Genomic_DNA"/>
</dbReference>
<keyword evidence="3" id="KW-0813">Transport</keyword>
<dbReference type="InParanoid" id="A0A6L2PCY9"/>
<keyword evidence="6" id="KW-0547">Nucleotide-binding</keyword>
<proteinExistence type="inferred from homology"/>
<accession>A0A6L2PCY9</accession>
<dbReference type="Proteomes" id="UP000502823">
    <property type="component" value="Unassembled WGS sequence"/>
</dbReference>
<feature type="transmembrane region" description="Helical" evidence="10">
    <location>
        <begin position="270"/>
        <end position="291"/>
    </location>
</feature>
<dbReference type="FunFam" id="3.40.50.300:FF:000933">
    <property type="entry name" value="ABC transporter A family member 7"/>
    <property type="match status" value="1"/>
</dbReference>
<comment type="caution">
    <text evidence="12">The sequence shown here is derived from an EMBL/GenBank/DDBJ whole genome shotgun (WGS) entry which is preliminary data.</text>
</comment>
<dbReference type="GO" id="GO:0016020">
    <property type="term" value="C:membrane"/>
    <property type="evidence" value="ECO:0007669"/>
    <property type="project" value="UniProtKB-SubCell"/>
</dbReference>
<evidence type="ECO:0000256" key="8">
    <source>
        <dbReference type="ARBA" id="ARBA00022989"/>
    </source>
</evidence>
<dbReference type="GO" id="GO:0016887">
    <property type="term" value="F:ATP hydrolysis activity"/>
    <property type="evidence" value="ECO:0007669"/>
    <property type="project" value="InterPro"/>
</dbReference>
<keyword evidence="5" id="KW-0677">Repeat</keyword>
<evidence type="ECO:0000313" key="12">
    <source>
        <dbReference type="EMBL" id="GFG30246.1"/>
    </source>
</evidence>
<feature type="transmembrane region" description="Helical" evidence="10">
    <location>
        <begin position="1087"/>
        <end position="1113"/>
    </location>
</feature>
<evidence type="ECO:0000256" key="3">
    <source>
        <dbReference type="ARBA" id="ARBA00022448"/>
    </source>
</evidence>
<feature type="domain" description="ABC transporter" evidence="11">
    <location>
        <begin position="493"/>
        <end position="728"/>
    </location>
</feature>
<feature type="transmembrane region" description="Helical" evidence="10">
    <location>
        <begin position="311"/>
        <end position="332"/>
    </location>
</feature>
<dbReference type="GO" id="GO:0005524">
    <property type="term" value="F:ATP binding"/>
    <property type="evidence" value="ECO:0007669"/>
    <property type="project" value="UniProtKB-KW"/>
</dbReference>
<sequence>MMLLRKLALVMWKNLLLRKRHWIVTSFEIVIPVALFILAAVIRAQIGSSDVNRDPVRYFPIQNEKYMTDYTFCNAPLLYAPDQSFTRSIMDNVTSNGIGFGGALAFDSEDELLSYYVTVNKTSPTSCAVVFEDMPPDGDVYHLKYKIRISDRPFHTAQLFPEFLSSPLCVNLLTDIYRSSSFLGLQLLIDKTFMELQGVNTSEFQFSVQAFPFLESDDNQDAFTQIFSAVLPVFIVLSFVMLCPSTMKRVVEEKETGVKELMKMMGLKTWMLWLSWLVNALLVNVVTVTLIVTLLKVPFGDVAVLQYSDYFLVWVILLFYCVAGVTFCFFIGSFFSRPTLAMSVGVLLWFVSYSATTYPVMNGTSVEPGVKLLSAILPNTAINWGFNLIISWETRGEGLTWRNFFIPPSGKEGDISVGLVWVMLIVDIVIYSIMTWYIDSVMPGKYGLAKPWYFFIMPSYWCSRKLSDTSYSNKEEQTNMKFETAPSNLHVGIRIQNLYKIFQSLGGLNKKVAVDGITLDIYSGEITALLGHNGAGKTTTMSILTGMYSATSGSVHINGYDIHENLDKVRESLGLCPQHNLLFSDLTVMEHLLFFAMLKGCSRREAEKDAVEFLQRLNLINKKNQMSSTLSGGMKRKLSLGIALIGNSNVLMLDEPTSGLDPEARREIWDLLLSMRGQRTILITTHFMEEADVLGDRIAIMYHGQVQCHGSSLFLKKLYGTGYQLNLLKERDCNVARITNIIQQTVPEAEIKSEMGTVLCYMLPSEQTKQFPDLFEILERDKEALGISSIGVSITTLEEVFLRVGKEAEGEHHKGTNVEPSNNGFMSLHGNAEALTFSKLVGSRLMIQQIAALLKKRVIYTCREWRTFLMRALIAIVLAVLTVVLVNTAYDQSTAEPARNLSLKDYGPTEVLYTSSNDVLNTSSEELKSYINLVESEGSDVKNPGKPINHAFVEFAENMRDYHTKYIVAAEFNKSDPVNVSLNAMFSPTAFHAAPISLNLLTNAVLNSQGKNGSITVINHPLETQQEQGPNPFEDALPDFGIMALWMTLMPYSLLVLTGGFISFPLLERVSKAKQLQLMTGASPMAYWFTCFICDFLYYITVASIMVLGILAADPLDAFNGSEEL</sequence>
<dbReference type="Pfam" id="PF00005">
    <property type="entry name" value="ABC_tran"/>
    <property type="match status" value="1"/>
</dbReference>
<evidence type="ECO:0000256" key="7">
    <source>
        <dbReference type="ARBA" id="ARBA00022840"/>
    </source>
</evidence>
<dbReference type="PANTHER" id="PTHR19229">
    <property type="entry name" value="ATP-BINDING CASSETTE TRANSPORTER SUBFAMILY A ABCA"/>
    <property type="match status" value="1"/>
</dbReference>
<gene>
    <name evidence="12" type="ORF">Cfor_09848</name>
</gene>
<dbReference type="SUPFAM" id="SSF52540">
    <property type="entry name" value="P-loop containing nucleoside triphosphate hydrolases"/>
    <property type="match status" value="1"/>
</dbReference>
<evidence type="ECO:0000256" key="6">
    <source>
        <dbReference type="ARBA" id="ARBA00022741"/>
    </source>
</evidence>
<dbReference type="InterPro" id="IPR026082">
    <property type="entry name" value="ABCA"/>
</dbReference>
<evidence type="ECO:0000256" key="2">
    <source>
        <dbReference type="ARBA" id="ARBA00008869"/>
    </source>
</evidence>
<reference evidence="13" key="1">
    <citation type="submission" date="2020-01" db="EMBL/GenBank/DDBJ databases">
        <title>Draft genome sequence of the Termite Coptotermes fromosanus.</title>
        <authorList>
            <person name="Itakura S."/>
            <person name="Yosikawa Y."/>
            <person name="Umezawa K."/>
        </authorList>
    </citation>
    <scope>NUCLEOTIDE SEQUENCE [LARGE SCALE GENOMIC DNA]</scope>
</reference>
<dbReference type="CDD" id="cd03263">
    <property type="entry name" value="ABC_subfamily_A"/>
    <property type="match status" value="1"/>
</dbReference>
<keyword evidence="8 10" id="KW-1133">Transmembrane helix</keyword>
<feature type="transmembrane region" description="Helical" evidence="10">
    <location>
        <begin position="868"/>
        <end position="890"/>
    </location>
</feature>
<protein>
    <recommendedName>
        <fullName evidence="11">ABC transporter domain-containing protein</fullName>
    </recommendedName>
</protein>
<feature type="transmembrane region" description="Helical" evidence="10">
    <location>
        <begin position="222"/>
        <end position="243"/>
    </location>
</feature>
<dbReference type="PROSITE" id="PS00211">
    <property type="entry name" value="ABC_TRANSPORTER_1"/>
    <property type="match status" value="1"/>
</dbReference>
<feature type="non-terminal residue" evidence="12">
    <location>
        <position position="1125"/>
    </location>
</feature>
<dbReference type="OrthoDB" id="10255969at2759"/>
<keyword evidence="4 10" id="KW-0812">Transmembrane</keyword>
<dbReference type="Pfam" id="PF12698">
    <property type="entry name" value="ABC2_membrane_3"/>
    <property type="match status" value="2"/>
</dbReference>
<dbReference type="GO" id="GO:0140359">
    <property type="term" value="F:ABC-type transporter activity"/>
    <property type="evidence" value="ECO:0007669"/>
    <property type="project" value="InterPro"/>
</dbReference>
<keyword evidence="7" id="KW-0067">ATP-binding</keyword>
<dbReference type="Pfam" id="PF23321">
    <property type="entry name" value="R1_ABCA1"/>
    <property type="match status" value="1"/>
</dbReference>
<organism evidence="12 13">
    <name type="scientific">Coptotermes formosanus</name>
    <name type="common">Formosan subterranean termite</name>
    <dbReference type="NCBI Taxonomy" id="36987"/>
    <lineage>
        <taxon>Eukaryota</taxon>
        <taxon>Metazoa</taxon>
        <taxon>Ecdysozoa</taxon>
        <taxon>Arthropoda</taxon>
        <taxon>Hexapoda</taxon>
        <taxon>Insecta</taxon>
        <taxon>Pterygota</taxon>
        <taxon>Neoptera</taxon>
        <taxon>Polyneoptera</taxon>
        <taxon>Dictyoptera</taxon>
        <taxon>Blattodea</taxon>
        <taxon>Blattoidea</taxon>
        <taxon>Termitoidae</taxon>
        <taxon>Rhinotermitidae</taxon>
        <taxon>Coptotermes</taxon>
    </lineage>
</organism>
<dbReference type="InterPro" id="IPR017871">
    <property type="entry name" value="ABC_transporter-like_CS"/>
</dbReference>
<evidence type="ECO:0000259" key="11">
    <source>
        <dbReference type="PROSITE" id="PS50893"/>
    </source>
</evidence>
<evidence type="ECO:0000256" key="5">
    <source>
        <dbReference type="ARBA" id="ARBA00022737"/>
    </source>
</evidence>
<comment type="similarity">
    <text evidence="2">Belongs to the ABC transporter superfamily. ABCA family.</text>
</comment>
<keyword evidence="13" id="KW-1185">Reference proteome</keyword>
<feature type="transmembrane region" description="Helical" evidence="10">
    <location>
        <begin position="21"/>
        <end position="42"/>
    </location>
</feature>
<dbReference type="InterPro" id="IPR003593">
    <property type="entry name" value="AAA+_ATPase"/>
</dbReference>
<feature type="transmembrane region" description="Helical" evidence="10">
    <location>
        <begin position="339"/>
        <end position="361"/>
    </location>
</feature>
<evidence type="ECO:0000313" key="13">
    <source>
        <dbReference type="Proteomes" id="UP000502823"/>
    </source>
</evidence>
<dbReference type="Gene3D" id="3.40.50.300">
    <property type="entry name" value="P-loop containing nucleotide triphosphate hydrolases"/>
    <property type="match status" value="1"/>
</dbReference>
<evidence type="ECO:0000256" key="10">
    <source>
        <dbReference type="SAM" id="Phobius"/>
    </source>
</evidence>
<dbReference type="InterPro" id="IPR003439">
    <property type="entry name" value="ABC_transporter-like_ATP-bd"/>
</dbReference>
<feature type="transmembrane region" description="Helical" evidence="10">
    <location>
        <begin position="1040"/>
        <end position="1067"/>
    </location>
</feature>
<comment type="subcellular location">
    <subcellularLocation>
        <location evidence="1">Membrane</location>
        <topology evidence="1">Multi-pass membrane protein</topology>
    </subcellularLocation>
</comment>
<evidence type="ECO:0000256" key="9">
    <source>
        <dbReference type="ARBA" id="ARBA00023136"/>
    </source>
</evidence>
<dbReference type="InterPro" id="IPR013525">
    <property type="entry name" value="ABC2_TM"/>
</dbReference>
<dbReference type="PROSITE" id="PS50893">
    <property type="entry name" value="ABC_TRANSPORTER_2"/>
    <property type="match status" value="1"/>
</dbReference>
<dbReference type="AlphaFoldDB" id="A0A6L2PCY9"/>
<evidence type="ECO:0000256" key="4">
    <source>
        <dbReference type="ARBA" id="ARBA00022692"/>
    </source>
</evidence>
<dbReference type="InterPro" id="IPR027417">
    <property type="entry name" value="P-loop_NTPase"/>
</dbReference>
<dbReference type="SMART" id="SM00382">
    <property type="entry name" value="AAA"/>
    <property type="match status" value="1"/>
</dbReference>
<dbReference type="PANTHER" id="PTHR19229:SF36">
    <property type="entry name" value="ATP-BINDING CASSETTE SUB-FAMILY A MEMBER 2"/>
    <property type="match status" value="1"/>
</dbReference>
<dbReference type="InterPro" id="IPR056264">
    <property type="entry name" value="R2_ABCA1-4-like"/>
</dbReference>
<evidence type="ECO:0000256" key="1">
    <source>
        <dbReference type="ARBA" id="ARBA00004141"/>
    </source>
</evidence>
<feature type="transmembrane region" description="Helical" evidence="10">
    <location>
        <begin position="415"/>
        <end position="438"/>
    </location>
</feature>
<dbReference type="GO" id="GO:0005319">
    <property type="term" value="F:lipid transporter activity"/>
    <property type="evidence" value="ECO:0007669"/>
    <property type="project" value="TreeGrafter"/>
</dbReference>